<name>A0A482WTB0_LAOST</name>
<dbReference type="AlphaFoldDB" id="A0A482WTB0"/>
<gene>
    <name evidence="2" type="ORF">LSTR_LSTR011784</name>
</gene>
<comment type="caution">
    <text evidence="2">The sequence shown here is derived from an EMBL/GenBank/DDBJ whole genome shotgun (WGS) entry which is preliminary data.</text>
</comment>
<feature type="region of interest" description="Disordered" evidence="1">
    <location>
        <begin position="1"/>
        <end position="95"/>
    </location>
</feature>
<proteinExistence type="predicted"/>
<dbReference type="OrthoDB" id="6603708at2759"/>
<feature type="compositionally biased region" description="Basic residues" evidence="1">
    <location>
        <begin position="61"/>
        <end position="79"/>
    </location>
</feature>
<evidence type="ECO:0000256" key="1">
    <source>
        <dbReference type="SAM" id="MobiDB-lite"/>
    </source>
</evidence>
<evidence type="ECO:0000313" key="2">
    <source>
        <dbReference type="EMBL" id="RZF36502.1"/>
    </source>
</evidence>
<feature type="compositionally biased region" description="Low complexity" evidence="1">
    <location>
        <begin position="10"/>
        <end position="21"/>
    </location>
</feature>
<organism evidence="2 3">
    <name type="scientific">Laodelphax striatellus</name>
    <name type="common">Small brown planthopper</name>
    <name type="synonym">Delphax striatella</name>
    <dbReference type="NCBI Taxonomy" id="195883"/>
    <lineage>
        <taxon>Eukaryota</taxon>
        <taxon>Metazoa</taxon>
        <taxon>Ecdysozoa</taxon>
        <taxon>Arthropoda</taxon>
        <taxon>Hexapoda</taxon>
        <taxon>Insecta</taxon>
        <taxon>Pterygota</taxon>
        <taxon>Neoptera</taxon>
        <taxon>Paraneoptera</taxon>
        <taxon>Hemiptera</taxon>
        <taxon>Auchenorrhyncha</taxon>
        <taxon>Fulgoroidea</taxon>
        <taxon>Delphacidae</taxon>
        <taxon>Criomorphinae</taxon>
        <taxon>Laodelphax</taxon>
    </lineage>
</organism>
<accession>A0A482WTB0</accession>
<dbReference type="InParanoid" id="A0A482WTB0"/>
<reference evidence="2 3" key="1">
    <citation type="journal article" date="2017" name="Gigascience">
        <title>Genome sequence of the small brown planthopper, Laodelphax striatellus.</title>
        <authorList>
            <person name="Zhu J."/>
            <person name="Jiang F."/>
            <person name="Wang X."/>
            <person name="Yang P."/>
            <person name="Bao Y."/>
            <person name="Zhao W."/>
            <person name="Wang W."/>
            <person name="Lu H."/>
            <person name="Wang Q."/>
            <person name="Cui N."/>
            <person name="Li J."/>
            <person name="Chen X."/>
            <person name="Luo L."/>
            <person name="Yu J."/>
            <person name="Kang L."/>
            <person name="Cui F."/>
        </authorList>
    </citation>
    <scope>NUCLEOTIDE SEQUENCE [LARGE SCALE GENOMIC DNA]</scope>
    <source>
        <strain evidence="2">Lst14</strain>
    </source>
</reference>
<dbReference type="EMBL" id="QKKF02026263">
    <property type="protein sequence ID" value="RZF36502.1"/>
    <property type="molecule type" value="Genomic_DNA"/>
</dbReference>
<protein>
    <submittedName>
        <fullName evidence="2">Uncharacterized protein</fullName>
    </submittedName>
</protein>
<keyword evidence="3" id="KW-1185">Reference proteome</keyword>
<dbReference type="Proteomes" id="UP000291343">
    <property type="component" value="Unassembled WGS sequence"/>
</dbReference>
<sequence>MDTELYIHRSSANNNNAPPVSSKKRWSVSAASNNSSLERLDEEETPEAPASLRPPLPPSGGRRKSWHVGRLDYRKRRKASAGNAQGEETHNRQKRHSWWAVFLPDHFGSRKQCIKFCRIPKNFSSGKLNEITQAPLTANRQYNLQLKIKPFIRN</sequence>
<evidence type="ECO:0000313" key="3">
    <source>
        <dbReference type="Proteomes" id="UP000291343"/>
    </source>
</evidence>